<dbReference type="KEGG" id="tsi:TSIB_0336"/>
<dbReference type="STRING" id="604354.TSIB_0336"/>
<proteinExistence type="predicted"/>
<reference evidence="1 2" key="1">
    <citation type="journal article" date="2009" name="Appl. Environ. Microbiol.">
        <title>Metabolic versatility and indigenous origin of the archaeon Thermococcus sibiricus, isolated from a siberian oil reservoir, as revealed by genome analysis.</title>
        <authorList>
            <person name="Mardanov A.V."/>
            <person name="Ravin N.V."/>
            <person name="Svetlitchnyi V.A."/>
            <person name="Beletsky A.V."/>
            <person name="Miroshnichenko M.L."/>
            <person name="Bonch-Osmolovskaya E.A."/>
            <person name="Skryabin K.G."/>
        </authorList>
    </citation>
    <scope>NUCLEOTIDE SEQUENCE [LARGE SCALE GENOMIC DNA]</scope>
    <source>
        <strain evidence="2">DSM 12597 / MM 739</strain>
    </source>
</reference>
<dbReference type="HOGENOM" id="CLU_3148169_0_0_2"/>
<keyword evidence="2" id="KW-1185">Reference proteome</keyword>
<name>C6A1A7_THESM</name>
<protein>
    <submittedName>
        <fullName evidence="1">Uncharacterized protein</fullName>
    </submittedName>
</protein>
<dbReference type="EMBL" id="CP001463">
    <property type="protein sequence ID" value="ACS89402.1"/>
    <property type="molecule type" value="Genomic_DNA"/>
</dbReference>
<dbReference type="AlphaFoldDB" id="C6A1A7"/>
<dbReference type="Proteomes" id="UP000009079">
    <property type="component" value="Chromosome"/>
</dbReference>
<accession>C6A1A7</accession>
<evidence type="ECO:0000313" key="1">
    <source>
        <dbReference type="EMBL" id="ACS89402.1"/>
    </source>
</evidence>
<gene>
    <name evidence="1" type="ordered locus">TSIB_0336</name>
</gene>
<organism evidence="1 2">
    <name type="scientific">Thermococcus sibiricus (strain DSM 12597 / MM 739)</name>
    <dbReference type="NCBI Taxonomy" id="604354"/>
    <lineage>
        <taxon>Archaea</taxon>
        <taxon>Methanobacteriati</taxon>
        <taxon>Methanobacteriota</taxon>
        <taxon>Thermococci</taxon>
        <taxon>Thermococcales</taxon>
        <taxon>Thermococcaceae</taxon>
        <taxon>Thermococcus</taxon>
    </lineage>
</organism>
<sequence length="48" mass="5543">MGGVRFKFFIILQRKNGEEIRSNLQYNLVISVLNPFVETKSLVKINTS</sequence>
<evidence type="ECO:0000313" key="2">
    <source>
        <dbReference type="Proteomes" id="UP000009079"/>
    </source>
</evidence>